<dbReference type="PANTHER" id="PTHR12651:SF1">
    <property type="entry name" value="26S PROTEASOME NON-ATPASE REGULATORY SUBUNIT 9"/>
    <property type="match status" value="1"/>
</dbReference>
<dbReference type="InterPro" id="IPR035269">
    <property type="entry name" value="PSMD9"/>
</dbReference>
<dbReference type="EMBL" id="AY814454">
    <property type="protein sequence ID" value="AAW26186.1"/>
    <property type="molecule type" value="mRNA"/>
</dbReference>
<dbReference type="GO" id="GO:0005737">
    <property type="term" value="C:cytoplasm"/>
    <property type="evidence" value="ECO:0007669"/>
    <property type="project" value="TreeGrafter"/>
</dbReference>
<reference evidence="1" key="2">
    <citation type="journal article" date="2006" name="PLoS Pathog.">
        <title>New perspectives on host-parasite interplay by comparative transcriptomic and proteomic analyses of Schistosoma japonicum.</title>
        <authorList>
            <person name="Liu F."/>
            <person name="Lu J."/>
            <person name="Hu W."/>
            <person name="Wang S.Y."/>
            <person name="Cui S.J."/>
            <person name="Chi M."/>
            <person name="Yan Q."/>
            <person name="Wang X.R."/>
            <person name="Song H.D."/>
            <person name="Xu X.N."/>
            <person name="Wang J.J."/>
            <person name="Zhang X.L."/>
            <person name="Zhang X."/>
            <person name="Wang Z.Q."/>
            <person name="Xue C.L."/>
            <person name="Brindley P.J."/>
            <person name="McManus D.P."/>
            <person name="Yang P.Y."/>
            <person name="Feng Z."/>
            <person name="Chen Z."/>
            <person name="Han Z.G."/>
        </authorList>
    </citation>
    <scope>NUCLEOTIDE SEQUENCE</scope>
</reference>
<dbReference type="InterPro" id="IPR036034">
    <property type="entry name" value="PDZ_sf"/>
</dbReference>
<dbReference type="AlphaFoldDB" id="Q5DDC0"/>
<dbReference type="PANTHER" id="PTHR12651">
    <property type="entry name" value="26S PROTEASOME NON-ATPASE REGULATORY SUBUNIT 9"/>
    <property type="match status" value="1"/>
</dbReference>
<dbReference type="GO" id="GO:0005634">
    <property type="term" value="C:nucleus"/>
    <property type="evidence" value="ECO:0007669"/>
    <property type="project" value="TreeGrafter"/>
</dbReference>
<dbReference type="SUPFAM" id="SSF50156">
    <property type="entry name" value="PDZ domain-like"/>
    <property type="match status" value="1"/>
</dbReference>
<dbReference type="Gene3D" id="2.30.42.10">
    <property type="match status" value="1"/>
</dbReference>
<name>Q5DDC0_SCHJA</name>
<dbReference type="GO" id="GO:0070682">
    <property type="term" value="P:proteasome regulatory particle assembly"/>
    <property type="evidence" value="ECO:0007669"/>
    <property type="project" value="InterPro"/>
</dbReference>
<reference evidence="1" key="1">
    <citation type="submission" date="2004-11" db="EMBL/GenBank/DDBJ databases">
        <title>The full-length cDNA sequences of Schistosoma japonicum genes.</title>
        <authorList>
            <person name="Han Z."/>
        </authorList>
    </citation>
    <scope>NUCLEOTIDE SEQUENCE</scope>
</reference>
<evidence type="ECO:0000313" key="1">
    <source>
        <dbReference type="EMBL" id="AAW26186.1"/>
    </source>
</evidence>
<protein>
    <submittedName>
        <fullName evidence="1">SJCHGC05388 protein</fullName>
    </submittedName>
</protein>
<accession>Q5DDC0</accession>
<organism evidence="1">
    <name type="scientific">Schistosoma japonicum</name>
    <name type="common">Blood fluke</name>
    <dbReference type="NCBI Taxonomy" id="6182"/>
    <lineage>
        <taxon>Eukaryota</taxon>
        <taxon>Metazoa</taxon>
        <taxon>Spiralia</taxon>
        <taxon>Lophotrochozoa</taxon>
        <taxon>Platyhelminthes</taxon>
        <taxon>Trematoda</taxon>
        <taxon>Digenea</taxon>
        <taxon>Strigeidida</taxon>
        <taxon>Schistosomatoidea</taxon>
        <taxon>Schistosomatidae</taxon>
        <taxon>Schistosoma</taxon>
    </lineage>
</organism>
<sequence>MLELETTLHEIHEYARQNPSKSILINSEVCSSGYKQIDDKSPQILKNPFLKIDQIASNSIAEQADLKVGDLVIQFGSVSADNFDSLQDISTVFQNTAPGNFIHISVIRGDSKNNVLSISLLKPAGNVSLGMHVVPV</sequence>
<proteinExistence type="evidence at transcript level"/>